<evidence type="ECO:0000256" key="1">
    <source>
        <dbReference type="SAM" id="MobiDB-lite"/>
    </source>
</evidence>
<name>A0AAV8Z8Z1_9CUCU</name>
<sequence length="229" mass="26950">MTITEKPLFKPIKLKPIRPIPRNPKTIKPKPTKSEFTKPKITNPMPTTPRLRICELGFFFVLQFREIVYLTGMHKITILQMIRYGDRIRTKAEVVRLFQEEYPELPPISQGTVKNQMHPYKLVPINEFAEDDFDRRSLFCEQMMQMIDDNTLQIENVLFSDESTFTLHGHVNRKNCRYWSGEDPHWMRELHTQNPEKVNVWEGIIGENVIGPFFIDGNLNGETYSALLR</sequence>
<dbReference type="PANTHER" id="PTHR47326:SF1">
    <property type="entry name" value="HTH PSQ-TYPE DOMAIN-CONTAINING PROTEIN"/>
    <property type="match status" value="1"/>
</dbReference>
<comment type="caution">
    <text evidence="2">The sequence shown here is derived from an EMBL/GenBank/DDBJ whole genome shotgun (WGS) entry which is preliminary data.</text>
</comment>
<dbReference type="EMBL" id="JAPWTK010000010">
    <property type="protein sequence ID" value="KAJ8960076.1"/>
    <property type="molecule type" value="Genomic_DNA"/>
</dbReference>
<accession>A0AAV8Z8Z1</accession>
<evidence type="ECO:0000313" key="2">
    <source>
        <dbReference type="EMBL" id="KAJ8960076.1"/>
    </source>
</evidence>
<dbReference type="InterPro" id="IPR036397">
    <property type="entry name" value="RNaseH_sf"/>
</dbReference>
<gene>
    <name evidence="2" type="ORF">NQ318_009518</name>
</gene>
<feature type="region of interest" description="Disordered" evidence="1">
    <location>
        <begin position="20"/>
        <end position="44"/>
    </location>
</feature>
<dbReference type="GO" id="GO:0003676">
    <property type="term" value="F:nucleic acid binding"/>
    <property type="evidence" value="ECO:0007669"/>
    <property type="project" value="InterPro"/>
</dbReference>
<protein>
    <recommendedName>
        <fullName evidence="4">Transposase</fullName>
    </recommendedName>
</protein>
<evidence type="ECO:0000313" key="3">
    <source>
        <dbReference type="Proteomes" id="UP001162162"/>
    </source>
</evidence>
<dbReference type="AlphaFoldDB" id="A0AAV8Z8Z1"/>
<organism evidence="2 3">
    <name type="scientific">Aromia moschata</name>
    <dbReference type="NCBI Taxonomy" id="1265417"/>
    <lineage>
        <taxon>Eukaryota</taxon>
        <taxon>Metazoa</taxon>
        <taxon>Ecdysozoa</taxon>
        <taxon>Arthropoda</taxon>
        <taxon>Hexapoda</taxon>
        <taxon>Insecta</taxon>
        <taxon>Pterygota</taxon>
        <taxon>Neoptera</taxon>
        <taxon>Endopterygota</taxon>
        <taxon>Coleoptera</taxon>
        <taxon>Polyphaga</taxon>
        <taxon>Cucujiformia</taxon>
        <taxon>Chrysomeloidea</taxon>
        <taxon>Cerambycidae</taxon>
        <taxon>Cerambycinae</taxon>
        <taxon>Callichromatini</taxon>
        <taxon>Aromia</taxon>
    </lineage>
</organism>
<evidence type="ECO:0008006" key="4">
    <source>
        <dbReference type="Google" id="ProtNLM"/>
    </source>
</evidence>
<proteinExistence type="predicted"/>
<dbReference type="PANTHER" id="PTHR47326">
    <property type="entry name" value="TRANSPOSABLE ELEMENT TC3 TRANSPOSASE-LIKE PROTEIN"/>
    <property type="match status" value="1"/>
</dbReference>
<keyword evidence="3" id="KW-1185">Reference proteome</keyword>
<reference evidence="2" key="1">
    <citation type="journal article" date="2023" name="Insect Mol. Biol.">
        <title>Genome sequencing provides insights into the evolution of gene families encoding plant cell wall-degrading enzymes in longhorned beetles.</title>
        <authorList>
            <person name="Shin N.R."/>
            <person name="Okamura Y."/>
            <person name="Kirsch R."/>
            <person name="Pauchet Y."/>
        </authorList>
    </citation>
    <scope>NUCLEOTIDE SEQUENCE</scope>
    <source>
        <strain evidence="2">AMC_N1</strain>
    </source>
</reference>
<dbReference type="Proteomes" id="UP001162162">
    <property type="component" value="Unassembled WGS sequence"/>
</dbReference>
<dbReference type="Gene3D" id="3.30.420.10">
    <property type="entry name" value="Ribonuclease H-like superfamily/Ribonuclease H"/>
    <property type="match status" value="1"/>
</dbReference>